<feature type="binding site" evidence="9">
    <location>
        <position position="488"/>
    </location>
    <ligand>
        <name>Zn(2+)</name>
        <dbReference type="ChEBI" id="CHEBI:29105"/>
        <label>2</label>
    </ligand>
</feature>
<evidence type="ECO:0000256" key="2">
    <source>
        <dbReference type="ARBA" id="ARBA00012647"/>
    </source>
</evidence>
<feature type="chain" id="PRO_5044207207" description="Alkaline phosphatase" evidence="12">
    <location>
        <begin position="31"/>
        <end position="554"/>
    </location>
</feature>
<feature type="binding site" evidence="9">
    <location>
        <position position="47"/>
    </location>
    <ligand>
        <name>Mg(2+)</name>
        <dbReference type="ChEBI" id="CHEBI:18420"/>
    </ligand>
</feature>
<feature type="binding site" evidence="9">
    <location>
        <position position="47"/>
    </location>
    <ligand>
        <name>Zn(2+)</name>
        <dbReference type="ChEBI" id="CHEBI:29105"/>
        <label>2</label>
    </ligand>
</feature>
<dbReference type="Pfam" id="PF00245">
    <property type="entry name" value="Alk_phosphatase"/>
    <property type="match status" value="1"/>
</dbReference>
<dbReference type="InterPro" id="IPR001952">
    <property type="entry name" value="Alkaline_phosphatase"/>
</dbReference>
<keyword evidence="12" id="KW-0732">Signal</keyword>
<evidence type="ECO:0000256" key="3">
    <source>
        <dbReference type="ARBA" id="ARBA00022553"/>
    </source>
</evidence>
<feature type="binding site" evidence="9">
    <location>
        <position position="290"/>
    </location>
    <ligand>
        <name>Mg(2+)</name>
        <dbReference type="ChEBI" id="CHEBI:18420"/>
    </ligand>
</feature>
<comment type="similarity">
    <text evidence="1 10">Belongs to the alkaline phosphatase family.</text>
</comment>
<feature type="binding site" evidence="9">
    <location>
        <position position="157"/>
    </location>
    <ligand>
        <name>Mg(2+)</name>
        <dbReference type="ChEBI" id="CHEBI:18420"/>
    </ligand>
</feature>
<keyword evidence="6 9" id="KW-0862">Zinc</keyword>
<evidence type="ECO:0000256" key="12">
    <source>
        <dbReference type="SAM" id="SignalP"/>
    </source>
</evidence>
<dbReference type="EC" id="3.1.3.1" evidence="2 11"/>
<dbReference type="PRINTS" id="PR00113">
    <property type="entry name" value="ALKPHPHTASE"/>
</dbReference>
<dbReference type="SUPFAM" id="SSF53649">
    <property type="entry name" value="Alkaline phosphatase-like"/>
    <property type="match status" value="1"/>
</dbReference>
<keyword evidence="14" id="KW-1185">Reference proteome</keyword>
<dbReference type="InterPro" id="IPR017850">
    <property type="entry name" value="Alkaline_phosphatase_core_sf"/>
</dbReference>
<evidence type="ECO:0000256" key="1">
    <source>
        <dbReference type="ARBA" id="ARBA00005984"/>
    </source>
</evidence>
<keyword evidence="7 9" id="KW-0460">Magnesium</keyword>
<comment type="cofactor">
    <cofactor evidence="9">
        <name>Mg(2+)</name>
        <dbReference type="ChEBI" id="CHEBI:18420"/>
    </cofactor>
    <text evidence="9">Binds 1 Mg(2+) ion.</text>
</comment>
<comment type="catalytic activity">
    <reaction evidence="11">
        <text>a phosphate monoester + H2O = an alcohol + phosphate</text>
        <dbReference type="Rhea" id="RHEA:15017"/>
        <dbReference type="ChEBI" id="CHEBI:15377"/>
        <dbReference type="ChEBI" id="CHEBI:30879"/>
        <dbReference type="ChEBI" id="CHEBI:43474"/>
        <dbReference type="ChEBI" id="CHEBI:67140"/>
        <dbReference type="EC" id="3.1.3.1"/>
    </reaction>
</comment>
<feature type="binding site" evidence="9">
    <location>
        <position position="295"/>
    </location>
    <ligand>
        <name>Zn(2+)</name>
        <dbReference type="ChEBI" id="CHEBI:29105"/>
        <label>2</label>
    </ligand>
</feature>
<evidence type="ECO:0000256" key="4">
    <source>
        <dbReference type="ARBA" id="ARBA00022723"/>
    </source>
</evidence>
<evidence type="ECO:0000256" key="7">
    <source>
        <dbReference type="ARBA" id="ARBA00022842"/>
    </source>
</evidence>
<gene>
    <name evidence="13" type="ORF">AB1Y20_017478</name>
</gene>
<dbReference type="CDD" id="cd16012">
    <property type="entry name" value="ALP"/>
    <property type="match status" value="1"/>
</dbReference>
<comment type="cofactor">
    <cofactor evidence="9">
        <name>Zn(2+)</name>
        <dbReference type="ChEBI" id="CHEBI:29105"/>
    </cofactor>
    <text evidence="9">Binds 2 Zn(2+) ions.</text>
</comment>
<keyword evidence="5 11" id="KW-0378">Hydrolase</keyword>
<feature type="binding site" evidence="9">
    <location>
        <position position="299"/>
    </location>
    <ligand>
        <name>Zn(2+)</name>
        <dbReference type="ChEBI" id="CHEBI:29105"/>
        <label>2</label>
    </ligand>
</feature>
<dbReference type="EMBL" id="JBGBPQ010000006">
    <property type="protein sequence ID" value="KAL1522490.1"/>
    <property type="molecule type" value="Genomic_DNA"/>
</dbReference>
<evidence type="ECO:0000256" key="9">
    <source>
        <dbReference type="PIRSR" id="PIRSR601952-2"/>
    </source>
</evidence>
<organism evidence="13 14">
    <name type="scientific">Prymnesium parvum</name>
    <name type="common">Toxic golden alga</name>
    <dbReference type="NCBI Taxonomy" id="97485"/>
    <lineage>
        <taxon>Eukaryota</taxon>
        <taxon>Haptista</taxon>
        <taxon>Haptophyta</taxon>
        <taxon>Prymnesiophyceae</taxon>
        <taxon>Prymnesiales</taxon>
        <taxon>Prymnesiaceae</taxon>
        <taxon>Prymnesium</taxon>
    </lineage>
</organism>
<dbReference type="InterPro" id="IPR018299">
    <property type="entry name" value="Alkaline_phosphatase_AS"/>
</dbReference>
<name>A0AB34JN92_PRYPA</name>
<comment type="caution">
    <text evidence="13">The sequence shown here is derived from an EMBL/GenBank/DDBJ whole genome shotgun (WGS) entry which is preliminary data.</text>
</comment>
<evidence type="ECO:0000256" key="5">
    <source>
        <dbReference type="ARBA" id="ARBA00022801"/>
    </source>
</evidence>
<evidence type="ECO:0000313" key="14">
    <source>
        <dbReference type="Proteomes" id="UP001515480"/>
    </source>
</evidence>
<feature type="signal peptide" evidence="12">
    <location>
        <begin position="1"/>
        <end position="30"/>
    </location>
</feature>
<dbReference type="Proteomes" id="UP001515480">
    <property type="component" value="Unassembled WGS sequence"/>
</dbReference>
<reference evidence="13 14" key="1">
    <citation type="journal article" date="2024" name="Science">
        <title>Giant polyketide synthase enzymes in the biosynthesis of giant marine polyether toxins.</title>
        <authorList>
            <person name="Fallon T.R."/>
            <person name="Shende V.V."/>
            <person name="Wierzbicki I.H."/>
            <person name="Pendleton A.L."/>
            <person name="Watervoot N.F."/>
            <person name="Auber R.P."/>
            <person name="Gonzalez D.J."/>
            <person name="Wisecaver J.H."/>
            <person name="Moore B.S."/>
        </authorList>
    </citation>
    <scope>NUCLEOTIDE SEQUENCE [LARGE SCALE GENOMIC DNA]</scope>
    <source>
        <strain evidence="13 14">12B1</strain>
    </source>
</reference>
<dbReference type="PANTHER" id="PTHR11596">
    <property type="entry name" value="ALKALINE PHOSPHATASE"/>
    <property type="match status" value="1"/>
</dbReference>
<protein>
    <recommendedName>
        <fullName evidence="2 11">Alkaline phosphatase</fullName>
        <ecNumber evidence="2 11">3.1.3.1</ecNumber>
    </recommendedName>
</protein>
<keyword evidence="4 9" id="KW-0479">Metal-binding</keyword>
<evidence type="ECO:0000313" key="13">
    <source>
        <dbReference type="EMBL" id="KAL1522490.1"/>
    </source>
</evidence>
<dbReference type="SMART" id="SM00098">
    <property type="entry name" value="alkPPc"/>
    <property type="match status" value="1"/>
</dbReference>
<dbReference type="AlphaFoldDB" id="A0AB34JN92"/>
<feature type="binding site" evidence="9">
    <location>
        <position position="338"/>
    </location>
    <ligand>
        <name>Zn(2+)</name>
        <dbReference type="ChEBI" id="CHEBI:29105"/>
        <label>2</label>
    </ligand>
</feature>
<dbReference type="Gene3D" id="3.40.720.10">
    <property type="entry name" value="Alkaline Phosphatase, subunit A"/>
    <property type="match status" value="1"/>
</dbReference>
<feature type="binding site" evidence="9">
    <location>
        <position position="337"/>
    </location>
    <ligand>
        <name>Zn(2+)</name>
        <dbReference type="ChEBI" id="CHEBI:29105"/>
        <label>2</label>
    </ligand>
</feature>
<dbReference type="PANTHER" id="PTHR11596:SF5">
    <property type="entry name" value="ALKALINE PHOSPHATASE"/>
    <property type="match status" value="1"/>
</dbReference>
<evidence type="ECO:0000256" key="11">
    <source>
        <dbReference type="RuleBase" id="RU003947"/>
    </source>
</evidence>
<dbReference type="PROSITE" id="PS00123">
    <property type="entry name" value="ALKALINE_PHOSPHATASE"/>
    <property type="match status" value="1"/>
</dbReference>
<feature type="active site" description="Phosphoserine intermediate" evidence="8">
    <location>
        <position position="106"/>
    </location>
</feature>
<evidence type="ECO:0000256" key="6">
    <source>
        <dbReference type="ARBA" id="ARBA00022833"/>
    </source>
</evidence>
<dbReference type="GO" id="GO:0004035">
    <property type="term" value="F:alkaline phosphatase activity"/>
    <property type="evidence" value="ECO:0007669"/>
    <property type="project" value="UniProtKB-EC"/>
</dbReference>
<evidence type="ECO:0000256" key="10">
    <source>
        <dbReference type="RuleBase" id="RU003946"/>
    </source>
</evidence>
<dbReference type="Gene3D" id="1.10.60.40">
    <property type="match status" value="1"/>
</dbReference>
<dbReference type="GO" id="GO:0046872">
    <property type="term" value="F:metal ion binding"/>
    <property type="evidence" value="ECO:0007669"/>
    <property type="project" value="UniProtKB-KW"/>
</dbReference>
<evidence type="ECO:0000256" key="8">
    <source>
        <dbReference type="PIRSR" id="PIRSR601952-1"/>
    </source>
</evidence>
<sequence>MQRSMAAPLALFVLVTLALLVPMAVLTARGDRPHPPKPRNVIFMVGDGFGPSAATLARVFKNHAANNLPAERQGSIHSPPMHPLRLDAFLSGSSRTYSADSLVTDSAAGATAFSCGLKSYNGAIAWTPQGVPCGTVMEVAQRRGMKTGLVVTSSVTDATPAAFAAHVPSRRMQQSIAMQYALNRTADLVLGGGRAYFESNQLIARMQQPFAGSADAADTGQRAPYAYVTSRTDLAAARTLPLLGLFAEGDMPWEIDRDPTTTPSLGEMTEKALQLLDASSSVEGFFLMVEGSQIDKAAHPNDAATMLREVLEFDLAVGQVLDFAARDGRTLVVITADHETGGLSLGRGIVTDRQNDSEAVLETRSFAAEAAGHYHTDYAFAPETLGRVTKSSEWMVFEALSSLEWEPSPACSRFSCSLRRSPELRASVVTAVVRTLEKYATIQLRHSEVALIQEVVDDFDALGPYGIIRALASITSARAHIGWSTWGHSGVDVMVYATGPGRELFMGNSENMQIGQRVAELMGFNLEAETAKLGTPVMVPDDHALHHGLTARWE</sequence>
<keyword evidence="3" id="KW-0597">Phosphoprotein</keyword>
<proteinExistence type="inferred from homology"/>
<feature type="binding site" evidence="9">
    <location>
        <position position="159"/>
    </location>
    <ligand>
        <name>Mg(2+)</name>
        <dbReference type="ChEBI" id="CHEBI:18420"/>
    </ligand>
</feature>
<accession>A0AB34JN92</accession>